<proteinExistence type="predicted"/>
<organism evidence="1 2">
    <name type="scientific">Nocardioides koreensis</name>
    <dbReference type="NCBI Taxonomy" id="433651"/>
    <lineage>
        <taxon>Bacteria</taxon>
        <taxon>Bacillati</taxon>
        <taxon>Actinomycetota</taxon>
        <taxon>Actinomycetes</taxon>
        <taxon>Propionibacteriales</taxon>
        <taxon>Nocardioidaceae</taxon>
        <taxon>Nocardioides</taxon>
    </lineage>
</organism>
<dbReference type="PANTHER" id="PTHR10668:SF103">
    <property type="entry name" value="PYRIDINE NUCLEOTIDE-DISULFIDE OXIDOREDUCTASE DOMAIN-CONTAINING PROTEIN 2"/>
    <property type="match status" value="1"/>
</dbReference>
<dbReference type="SUPFAM" id="SSF51905">
    <property type="entry name" value="FAD/NAD(P)-binding domain"/>
    <property type="match status" value="2"/>
</dbReference>
<evidence type="ECO:0000313" key="2">
    <source>
        <dbReference type="Proteomes" id="UP001501771"/>
    </source>
</evidence>
<evidence type="ECO:0000313" key="1">
    <source>
        <dbReference type="EMBL" id="GAA2149172.1"/>
    </source>
</evidence>
<accession>A0ABN2ZWQ2</accession>
<dbReference type="PANTHER" id="PTHR10668">
    <property type="entry name" value="PHYTOENE DEHYDROGENASE"/>
    <property type="match status" value="1"/>
</dbReference>
<sequence length="173" mass="18743">MANEYDAVVVGGGHNGLVSAAYLARAGLRTVTHVFSMFTQWVPEEWHAEPHTAELEAYADRMVALYDEVAPGFADSVIARDIVCPHTMETEYGLIGGNIVHGELSLEQLFHLRPAPGYADHRTPVHGLYYASSATHAGGGVCGIPGMQAARAVLRDARAERRPPRRLRAGLGR</sequence>
<dbReference type="RefSeq" id="WP_344153348.1">
    <property type="nucleotide sequence ID" value="NZ_BAAAQR010000008.1"/>
</dbReference>
<evidence type="ECO:0008006" key="3">
    <source>
        <dbReference type="Google" id="ProtNLM"/>
    </source>
</evidence>
<dbReference type="Proteomes" id="UP001501771">
    <property type="component" value="Unassembled WGS sequence"/>
</dbReference>
<dbReference type="Gene3D" id="3.50.50.60">
    <property type="entry name" value="FAD/NAD(P)-binding domain"/>
    <property type="match status" value="1"/>
</dbReference>
<comment type="caution">
    <text evidence="1">The sequence shown here is derived from an EMBL/GenBank/DDBJ whole genome shotgun (WGS) entry which is preliminary data.</text>
</comment>
<gene>
    <name evidence="1" type="ORF">GCM10009844_28500</name>
</gene>
<name>A0ABN2ZWQ2_9ACTN</name>
<keyword evidence="2" id="KW-1185">Reference proteome</keyword>
<dbReference type="EMBL" id="BAAAQR010000008">
    <property type="protein sequence ID" value="GAA2149172.1"/>
    <property type="molecule type" value="Genomic_DNA"/>
</dbReference>
<protein>
    <recommendedName>
        <fullName evidence="3">NAD(P)/FAD-dependent oxidoreductase</fullName>
    </recommendedName>
</protein>
<reference evidence="1 2" key="1">
    <citation type="journal article" date="2019" name="Int. J. Syst. Evol. Microbiol.">
        <title>The Global Catalogue of Microorganisms (GCM) 10K type strain sequencing project: providing services to taxonomists for standard genome sequencing and annotation.</title>
        <authorList>
            <consortium name="The Broad Institute Genomics Platform"/>
            <consortium name="The Broad Institute Genome Sequencing Center for Infectious Disease"/>
            <person name="Wu L."/>
            <person name="Ma J."/>
        </authorList>
    </citation>
    <scope>NUCLEOTIDE SEQUENCE [LARGE SCALE GENOMIC DNA]</scope>
    <source>
        <strain evidence="1 2">JCM 16022</strain>
    </source>
</reference>
<dbReference type="InterPro" id="IPR036188">
    <property type="entry name" value="FAD/NAD-bd_sf"/>
</dbReference>